<dbReference type="InterPro" id="IPR027417">
    <property type="entry name" value="P-loop_NTPase"/>
</dbReference>
<proteinExistence type="predicted"/>
<protein>
    <submittedName>
        <fullName evidence="2">Sulfotransferase domain-containing protein</fullName>
    </submittedName>
</protein>
<accession>A0ABX2PI32</accession>
<organism evidence="2 3">
    <name type="scientific">Donghicola mangrovi</name>
    <dbReference type="NCBI Taxonomy" id="2729614"/>
    <lineage>
        <taxon>Bacteria</taxon>
        <taxon>Pseudomonadati</taxon>
        <taxon>Pseudomonadota</taxon>
        <taxon>Alphaproteobacteria</taxon>
        <taxon>Rhodobacterales</taxon>
        <taxon>Roseobacteraceae</taxon>
        <taxon>Donghicola</taxon>
    </lineage>
</organism>
<evidence type="ECO:0000313" key="2">
    <source>
        <dbReference type="EMBL" id="NVO29058.1"/>
    </source>
</evidence>
<dbReference type="EMBL" id="JABCJD010000010">
    <property type="protein sequence ID" value="NVO29058.1"/>
    <property type="molecule type" value="Genomic_DNA"/>
</dbReference>
<dbReference type="RefSeq" id="WP_176855743.1">
    <property type="nucleotide sequence ID" value="NZ_JABCJD010000010.1"/>
</dbReference>
<evidence type="ECO:0000256" key="1">
    <source>
        <dbReference type="ARBA" id="ARBA00022679"/>
    </source>
</evidence>
<dbReference type="InterPro" id="IPR037359">
    <property type="entry name" value="NST/OST"/>
</dbReference>
<evidence type="ECO:0000313" key="3">
    <source>
        <dbReference type="Proteomes" id="UP000523601"/>
    </source>
</evidence>
<dbReference type="SUPFAM" id="SSF52540">
    <property type="entry name" value="P-loop containing nucleoside triphosphate hydrolases"/>
    <property type="match status" value="1"/>
</dbReference>
<name>A0ABX2PI32_9RHOB</name>
<sequence length="268" mass="30666">MRHADFFLMGPPSRSATHLWRWLSQHRDVFMPARRELGYYALPDLHPDLDMESDPRLSDVVELPEPYFKCFKPAGDRLLGDGSSLYSLVPGAGRRIFKDNPNAKFIFVLEDPVTRAVSAHRYNVDLGLELEPHFDAALQKEPERLANGESPFFGYATGSRYRQMIEPLDILFGPENVLIIIAEEAVQQPLVALNRIRDFLVIGTVEEILPFRARSRQSAVAEVLSRVRSRRRQPEVCSMFQGEMVSEILWMEARTGSPMDLWHAKVQD</sequence>
<dbReference type="Gene3D" id="3.40.50.300">
    <property type="entry name" value="P-loop containing nucleotide triphosphate hydrolases"/>
    <property type="match status" value="1"/>
</dbReference>
<keyword evidence="1" id="KW-0808">Transferase</keyword>
<dbReference type="PANTHER" id="PTHR10605:SF56">
    <property type="entry name" value="BIFUNCTIONAL HEPARAN SULFATE N-DEACETYLASE_N-SULFOTRANSFERASE"/>
    <property type="match status" value="1"/>
</dbReference>
<gene>
    <name evidence="2" type="ORF">HJ526_16635</name>
</gene>
<dbReference type="PANTHER" id="PTHR10605">
    <property type="entry name" value="HEPARAN SULFATE SULFOTRANSFERASE"/>
    <property type="match status" value="1"/>
</dbReference>
<keyword evidence="3" id="KW-1185">Reference proteome</keyword>
<comment type="caution">
    <text evidence="2">The sequence shown here is derived from an EMBL/GenBank/DDBJ whole genome shotgun (WGS) entry which is preliminary data.</text>
</comment>
<dbReference type="Proteomes" id="UP000523601">
    <property type="component" value="Unassembled WGS sequence"/>
</dbReference>
<reference evidence="2 3" key="1">
    <citation type="submission" date="2020-04" db="EMBL/GenBank/DDBJ databases">
        <title>Donghicola sp., a member of the Rhodobacteraceae family isolated from mangrove forest in Thailand.</title>
        <authorList>
            <person name="Charoenyingcharoen P."/>
            <person name="Yukphan P."/>
        </authorList>
    </citation>
    <scope>NUCLEOTIDE SEQUENCE [LARGE SCALE GENOMIC DNA]</scope>
    <source>
        <strain evidence="2 3">C2-DW-16</strain>
    </source>
</reference>